<comment type="caution">
    <text evidence="4">The sequence shown here is derived from an EMBL/GenBank/DDBJ whole genome shotgun (WGS) entry which is preliminary data.</text>
</comment>
<keyword evidence="5" id="KW-1185">Reference proteome</keyword>
<proteinExistence type="inferred from homology"/>
<dbReference type="PANTHER" id="PTHR43618:SF18">
    <property type="entry name" value="SHORT CHAIN DEHYDROGENASE_REDUCTASE FAMILY (AFU_ORTHOLOGUE AFUA_5G12480)"/>
    <property type="match status" value="1"/>
</dbReference>
<dbReference type="PRINTS" id="PR00081">
    <property type="entry name" value="GDHRDH"/>
</dbReference>
<name>A0A1Y1ZFZ2_9PLEO</name>
<accession>A0A1Y1ZFZ2</accession>
<dbReference type="Gene3D" id="3.40.50.720">
    <property type="entry name" value="NAD(P)-binding Rossmann-like Domain"/>
    <property type="match status" value="1"/>
</dbReference>
<dbReference type="InterPro" id="IPR002347">
    <property type="entry name" value="SDR_fam"/>
</dbReference>
<dbReference type="InterPro" id="IPR052178">
    <property type="entry name" value="Sec_Metab_Biosynth_SDR"/>
</dbReference>
<dbReference type="Proteomes" id="UP000193144">
    <property type="component" value="Unassembled WGS sequence"/>
</dbReference>
<protein>
    <recommendedName>
        <fullName evidence="6">Short chain dehydrogenase/reductase family</fullName>
    </recommendedName>
</protein>
<gene>
    <name evidence="4" type="ORF">BCR34DRAFT_487759</name>
</gene>
<evidence type="ECO:0000256" key="3">
    <source>
        <dbReference type="ARBA" id="ARBA00023002"/>
    </source>
</evidence>
<evidence type="ECO:0008006" key="6">
    <source>
        <dbReference type="Google" id="ProtNLM"/>
    </source>
</evidence>
<dbReference type="EMBL" id="MCFA01000090">
    <property type="protein sequence ID" value="ORY09163.1"/>
    <property type="molecule type" value="Genomic_DNA"/>
</dbReference>
<comment type="similarity">
    <text evidence="1">Belongs to the short-chain dehydrogenases/reductases (SDR) family.</text>
</comment>
<dbReference type="InterPro" id="IPR020904">
    <property type="entry name" value="Sc_DH/Rdtase_CS"/>
</dbReference>
<dbReference type="AlphaFoldDB" id="A0A1Y1ZFZ2"/>
<evidence type="ECO:0000256" key="2">
    <source>
        <dbReference type="ARBA" id="ARBA00022857"/>
    </source>
</evidence>
<dbReference type="OrthoDB" id="2898618at2759"/>
<organism evidence="4 5">
    <name type="scientific">Clohesyomyces aquaticus</name>
    <dbReference type="NCBI Taxonomy" id="1231657"/>
    <lineage>
        <taxon>Eukaryota</taxon>
        <taxon>Fungi</taxon>
        <taxon>Dikarya</taxon>
        <taxon>Ascomycota</taxon>
        <taxon>Pezizomycotina</taxon>
        <taxon>Dothideomycetes</taxon>
        <taxon>Pleosporomycetidae</taxon>
        <taxon>Pleosporales</taxon>
        <taxon>Lindgomycetaceae</taxon>
        <taxon>Clohesyomyces</taxon>
    </lineage>
</organism>
<evidence type="ECO:0000313" key="5">
    <source>
        <dbReference type="Proteomes" id="UP000193144"/>
    </source>
</evidence>
<dbReference type="InterPro" id="IPR036291">
    <property type="entry name" value="NAD(P)-bd_dom_sf"/>
</dbReference>
<keyword evidence="2" id="KW-0521">NADP</keyword>
<dbReference type="CDD" id="cd05233">
    <property type="entry name" value="SDR_c"/>
    <property type="match status" value="1"/>
</dbReference>
<dbReference type="GO" id="GO:0016491">
    <property type="term" value="F:oxidoreductase activity"/>
    <property type="evidence" value="ECO:0007669"/>
    <property type="project" value="UniProtKB-KW"/>
</dbReference>
<dbReference type="Pfam" id="PF13561">
    <property type="entry name" value="adh_short_C2"/>
    <property type="match status" value="1"/>
</dbReference>
<dbReference type="SUPFAM" id="SSF51735">
    <property type="entry name" value="NAD(P)-binding Rossmann-fold domains"/>
    <property type="match status" value="1"/>
</dbReference>
<dbReference type="STRING" id="1231657.A0A1Y1ZFZ2"/>
<dbReference type="PANTHER" id="PTHR43618">
    <property type="entry name" value="7-ALPHA-HYDROXYSTEROID DEHYDROGENASE"/>
    <property type="match status" value="1"/>
</dbReference>
<dbReference type="PROSITE" id="PS00061">
    <property type="entry name" value="ADH_SHORT"/>
    <property type="match status" value="1"/>
</dbReference>
<evidence type="ECO:0000313" key="4">
    <source>
        <dbReference type="EMBL" id="ORY09163.1"/>
    </source>
</evidence>
<reference evidence="4 5" key="1">
    <citation type="submission" date="2016-07" db="EMBL/GenBank/DDBJ databases">
        <title>Pervasive Adenine N6-methylation of Active Genes in Fungi.</title>
        <authorList>
            <consortium name="DOE Joint Genome Institute"/>
            <person name="Mondo S.J."/>
            <person name="Dannebaum R.O."/>
            <person name="Kuo R.C."/>
            <person name="Labutti K."/>
            <person name="Haridas S."/>
            <person name="Kuo A."/>
            <person name="Salamov A."/>
            <person name="Ahrendt S.R."/>
            <person name="Lipzen A."/>
            <person name="Sullivan W."/>
            <person name="Andreopoulos W.B."/>
            <person name="Clum A."/>
            <person name="Lindquist E."/>
            <person name="Daum C."/>
            <person name="Ramamoorthy G.K."/>
            <person name="Gryganskyi A."/>
            <person name="Culley D."/>
            <person name="Magnuson J.K."/>
            <person name="James T.Y."/>
            <person name="O'Malley M.A."/>
            <person name="Stajich J.E."/>
            <person name="Spatafora J.W."/>
            <person name="Visel A."/>
            <person name="Grigoriev I.V."/>
        </authorList>
    </citation>
    <scope>NUCLEOTIDE SEQUENCE [LARGE SCALE GENOMIC DNA]</scope>
    <source>
        <strain evidence="4 5">CBS 115471</strain>
    </source>
</reference>
<sequence>MSESIDAADLFGVKGLVAVVTGGGTGIGLMMAKALEANGATVYIIGRREEVLKKAAEEAKHGNIIPLRGDVTSRSDLDRIVTSIASHTGYINVLIANSGMNGPVPQPLSAHPTISQLRSSLWKCPSDDFTSTFAVNTTGVFFTVVVFLELLDAGNKKGNVSQKSQVIATSSIGGFNRLSNAGYAYNCSKAATTHLMKMFATSLVPFGIRSNILAPGLYPSEMTGALQGAADPKYYVPAKRSGTVEDMAGAALFLCSKAGGYVNGNVLVTDGGLLSIIPGTY</sequence>
<keyword evidence="3" id="KW-0560">Oxidoreductase</keyword>
<evidence type="ECO:0000256" key="1">
    <source>
        <dbReference type="ARBA" id="ARBA00006484"/>
    </source>
</evidence>